<evidence type="ECO:0000313" key="2">
    <source>
        <dbReference type="EMBL" id="GGC51719.1"/>
    </source>
</evidence>
<evidence type="ECO:0000256" key="1">
    <source>
        <dbReference type="SAM" id="MobiDB-lite"/>
    </source>
</evidence>
<dbReference type="Pfam" id="PF10636">
    <property type="entry name" value="hemP"/>
    <property type="match status" value="1"/>
</dbReference>
<organism evidence="2 3">
    <name type="scientific">Chelatococcus reniformis</name>
    <dbReference type="NCBI Taxonomy" id="1494448"/>
    <lineage>
        <taxon>Bacteria</taxon>
        <taxon>Pseudomonadati</taxon>
        <taxon>Pseudomonadota</taxon>
        <taxon>Alphaproteobacteria</taxon>
        <taxon>Hyphomicrobiales</taxon>
        <taxon>Chelatococcaceae</taxon>
        <taxon>Chelatococcus</taxon>
    </lineage>
</organism>
<sequence>MEQRPRPPATTAAPAGKEPTEPRIIEARELFTDGREVIIVHNDERYRLRVTSKGKLILTK</sequence>
<gene>
    <name evidence="2" type="ORF">GCM10010994_08570</name>
</gene>
<reference evidence="2" key="1">
    <citation type="journal article" date="2014" name="Int. J. Syst. Evol. Microbiol.">
        <title>Complete genome sequence of Corynebacterium casei LMG S-19264T (=DSM 44701T), isolated from a smear-ripened cheese.</title>
        <authorList>
            <consortium name="US DOE Joint Genome Institute (JGI-PGF)"/>
            <person name="Walter F."/>
            <person name="Albersmeier A."/>
            <person name="Kalinowski J."/>
            <person name="Ruckert C."/>
        </authorList>
    </citation>
    <scope>NUCLEOTIDE SEQUENCE</scope>
    <source>
        <strain evidence="2">CGMCC 1.12919</strain>
    </source>
</reference>
<dbReference type="RefSeq" id="WP_188607831.1">
    <property type="nucleotide sequence ID" value="NZ_BMGG01000001.1"/>
</dbReference>
<evidence type="ECO:0008006" key="4">
    <source>
        <dbReference type="Google" id="ProtNLM"/>
    </source>
</evidence>
<reference evidence="2" key="2">
    <citation type="submission" date="2020-09" db="EMBL/GenBank/DDBJ databases">
        <authorList>
            <person name="Sun Q."/>
            <person name="Zhou Y."/>
        </authorList>
    </citation>
    <scope>NUCLEOTIDE SEQUENCE</scope>
    <source>
        <strain evidence="2">CGMCC 1.12919</strain>
    </source>
</reference>
<feature type="region of interest" description="Disordered" evidence="1">
    <location>
        <begin position="1"/>
        <end position="21"/>
    </location>
</feature>
<comment type="caution">
    <text evidence="2">The sequence shown here is derived from an EMBL/GenBank/DDBJ whole genome shotgun (WGS) entry which is preliminary data.</text>
</comment>
<evidence type="ECO:0000313" key="3">
    <source>
        <dbReference type="Proteomes" id="UP000637002"/>
    </source>
</evidence>
<accession>A0A916X8T7</accession>
<protein>
    <recommendedName>
        <fullName evidence="4">Hemin uptake protein HemP</fullName>
    </recommendedName>
</protein>
<dbReference type="InterPro" id="IPR019600">
    <property type="entry name" value="Hemin_uptake_protein_HemP"/>
</dbReference>
<keyword evidence="3" id="KW-1185">Reference proteome</keyword>
<dbReference type="Gene3D" id="2.10.70.10">
    <property type="entry name" value="Complement Module, domain 1"/>
    <property type="match status" value="1"/>
</dbReference>
<dbReference type="EMBL" id="BMGG01000001">
    <property type="protein sequence ID" value="GGC51719.1"/>
    <property type="molecule type" value="Genomic_DNA"/>
</dbReference>
<proteinExistence type="predicted"/>
<name>A0A916X8T7_9HYPH</name>
<dbReference type="Proteomes" id="UP000637002">
    <property type="component" value="Unassembled WGS sequence"/>
</dbReference>
<dbReference type="AlphaFoldDB" id="A0A916X8T7"/>